<dbReference type="Proteomes" id="UP000664904">
    <property type="component" value="Plasmid unnamed5"/>
</dbReference>
<feature type="chain" id="PRO_5037149740" evidence="1">
    <location>
        <begin position="25"/>
        <end position="562"/>
    </location>
</feature>
<dbReference type="Gene3D" id="3.40.50.880">
    <property type="match status" value="1"/>
</dbReference>
<gene>
    <name evidence="2" type="ORF">J5O05_19160</name>
</gene>
<name>A0A975DNE3_9GAMM</name>
<proteinExistence type="predicted"/>
<dbReference type="InterPro" id="IPR029062">
    <property type="entry name" value="Class_I_gatase-like"/>
</dbReference>
<dbReference type="KEGG" id="pxi:J5O05_19160"/>
<dbReference type="RefSeq" id="WP_208845208.1">
    <property type="nucleotide sequence ID" value="NZ_CP072135.1"/>
</dbReference>
<evidence type="ECO:0000313" key="3">
    <source>
        <dbReference type="Proteomes" id="UP000664904"/>
    </source>
</evidence>
<feature type="signal peptide" evidence="1">
    <location>
        <begin position="1"/>
        <end position="24"/>
    </location>
</feature>
<keyword evidence="1" id="KW-0732">Signal</keyword>
<dbReference type="EMBL" id="CP072135">
    <property type="protein sequence ID" value="QTH73596.1"/>
    <property type="molecule type" value="Genomic_DNA"/>
</dbReference>
<dbReference type="PANTHER" id="PTHR36175">
    <property type="entry name" value="CYANOPHYCINASE"/>
    <property type="match status" value="1"/>
</dbReference>
<sequence>MNTFSLRYITPCFFVVFYSSISQAQELILIGGALKTCSSFSPDYCLESTTFPNDARSTTLFEINQQSLNRLAQRWPQDNRSPELLSVLKALEIADSAKRYRYTDLVRLLDTETLNLKETLSSKEWAVLLDTLEVSPLAANGQRQQEIVRAKQTDIAGSKAILDYVSNTIRATPTKHYLAITASSRDPYEASDFYANLFDEYGLSGQWLALTPALARAVSSGKCDSLPELRKQMTQSETRERVYPERTRQEQLLCSKGISALIAKIKSVDTVIFNGGDQSLTKQVMYDPSGQAYPWLEALQSRPVIIGTSAGTAIQSGGVNHFGQVPMITNGTSQSALEFGAFEQAPPDSDCAEFNKCKDDKANRLTFDSVGGLGTFPYGILDTHFSERSRTFRLATLLNKTGQKLGFGVDETTALITKKLNDAVSFDVLGEHGVVLLEQLTPNRFRYHYLQPHDKAILNKQGELNVTLAKAVNDAKAHSEFNADINAIFSKNGFKNVVQNSCRSMESKLVYPLSLKEKKQLSILKKTDSKCISAPNGFYSIKNMIFDLDKQITREFQGEYFE</sequence>
<dbReference type="AlphaFoldDB" id="A0A975DNE3"/>
<dbReference type="PANTHER" id="PTHR36175:SF1">
    <property type="entry name" value="CYANOPHYCINASE"/>
    <property type="match status" value="1"/>
</dbReference>
<organism evidence="2 3">
    <name type="scientific">Pseudoalteromonas xiamenensis</name>
    <dbReference type="NCBI Taxonomy" id="882626"/>
    <lineage>
        <taxon>Bacteria</taxon>
        <taxon>Pseudomonadati</taxon>
        <taxon>Pseudomonadota</taxon>
        <taxon>Gammaproteobacteria</taxon>
        <taxon>Alteromonadales</taxon>
        <taxon>Pseudoalteromonadaceae</taxon>
        <taxon>Pseudoalteromonas</taxon>
    </lineage>
</organism>
<protein>
    <submittedName>
        <fullName evidence="2">Cyanophycinase</fullName>
    </submittedName>
</protein>
<accession>A0A975DNE3</accession>
<dbReference type="CDD" id="cd03145">
    <property type="entry name" value="GAT1_cyanophycinase"/>
    <property type="match status" value="1"/>
</dbReference>
<reference evidence="2" key="1">
    <citation type="submission" date="2021-03" db="EMBL/GenBank/DDBJ databases">
        <title>Complete Genome of Pseudoalteromonas xiamenensis STKMTI.2, a new potential marine bacterium producing anti-Vibrio compounds.</title>
        <authorList>
            <person name="Handayani D.P."/>
            <person name="Isnansetyo A."/>
            <person name="Istiqomah I."/>
            <person name="Jumina J."/>
        </authorList>
    </citation>
    <scope>NUCLEOTIDE SEQUENCE</scope>
    <source>
        <strain evidence="2">STKMTI.2</strain>
        <plasmid evidence="2">unnamed5</plasmid>
    </source>
</reference>
<geneLocation type="plasmid" evidence="2 3">
    <name>unnamed5</name>
</geneLocation>
<keyword evidence="3" id="KW-1185">Reference proteome</keyword>
<evidence type="ECO:0000313" key="2">
    <source>
        <dbReference type="EMBL" id="QTH73596.1"/>
    </source>
</evidence>
<dbReference type="SUPFAM" id="SSF52317">
    <property type="entry name" value="Class I glutamine amidotransferase-like"/>
    <property type="match status" value="1"/>
</dbReference>
<keyword evidence="2" id="KW-0614">Plasmid</keyword>
<evidence type="ECO:0000256" key="1">
    <source>
        <dbReference type="SAM" id="SignalP"/>
    </source>
</evidence>